<gene>
    <name evidence="1" type="ORF">AABB31_15605</name>
</gene>
<evidence type="ECO:0000313" key="2">
    <source>
        <dbReference type="Proteomes" id="UP001470809"/>
    </source>
</evidence>
<reference evidence="2" key="1">
    <citation type="submission" date="2024-04" db="EMBL/GenBank/DDBJ databases">
        <title>Phylogenomic analyses of a clade within the roseobacter group suggest taxonomic reassignments of species of the genera Aestuariivita, Citreicella, Loktanella, Nautella, Pelagibaca, Ruegeria, Thalassobius, Thiobacimonas and Tropicibacter, and the proposal o.</title>
        <authorList>
            <person name="Jeon C.O."/>
        </authorList>
    </citation>
    <scope>NUCLEOTIDE SEQUENCE [LARGE SCALE GENOMIC DNA]</scope>
    <source>
        <strain evidence="2">SS1-5</strain>
    </source>
</reference>
<evidence type="ECO:0000313" key="1">
    <source>
        <dbReference type="EMBL" id="WZU66471.1"/>
    </source>
</evidence>
<sequence length="131" mass="14629">MAGQTGQNRQIEFAEELHELQSKTLVIGDLERWKAQGRVVPPLDGFDFVAVSDLDEAVMNDNAPDMVLSPLVADDFDAVDVAMKLIELRFSGRYRAIADDLPDAELIRREVKSLAPQLDFDLLLMPRMAGE</sequence>
<name>A0AAN0M7F5_9RHOB</name>
<proteinExistence type="predicted"/>
<dbReference type="AlphaFoldDB" id="A0AAN0M7F5"/>
<dbReference type="KEGG" id="yrh:AABB31_15605"/>
<organism evidence="1 2">
    <name type="scientific">Yoonia rhodophyticola</name>
    <dbReference type="NCBI Taxonomy" id="3137370"/>
    <lineage>
        <taxon>Bacteria</taxon>
        <taxon>Pseudomonadati</taxon>
        <taxon>Pseudomonadota</taxon>
        <taxon>Alphaproteobacteria</taxon>
        <taxon>Rhodobacterales</taxon>
        <taxon>Paracoccaceae</taxon>
        <taxon>Yoonia</taxon>
    </lineage>
</organism>
<dbReference type="EMBL" id="CP151767">
    <property type="protein sequence ID" value="WZU66471.1"/>
    <property type="molecule type" value="Genomic_DNA"/>
</dbReference>
<protein>
    <submittedName>
        <fullName evidence="1">Uncharacterized protein</fullName>
    </submittedName>
</protein>
<dbReference type="Proteomes" id="UP001470809">
    <property type="component" value="Chromosome"/>
</dbReference>
<reference evidence="1 2" key="2">
    <citation type="submission" date="2024-08" db="EMBL/GenBank/DDBJ databases">
        <title>Phylogenomic analyses of a clade within the roseobacter group suggest taxonomic reassignments of species of the genera Aestuariivita, Citreicella, Loktanella, Nautella, Pelagibaca, Ruegeria, Thalassobius, Thiobacimonas and Tropicibacter, and the proposal o.</title>
        <authorList>
            <person name="Jeon C.O."/>
        </authorList>
    </citation>
    <scope>NUCLEOTIDE SEQUENCE [LARGE SCALE GENOMIC DNA]</scope>
    <source>
        <strain evidence="1 2">SS1-5</strain>
    </source>
</reference>
<accession>A0AAN0M7F5</accession>
<keyword evidence="2" id="KW-1185">Reference proteome</keyword>
<dbReference type="RefSeq" id="WP_342075794.1">
    <property type="nucleotide sequence ID" value="NZ_CP151767.2"/>
</dbReference>